<dbReference type="KEGG" id="mlr:MELLADRAFT_90300"/>
<proteinExistence type="predicted"/>
<accession>F4RWF8</accession>
<evidence type="ECO:0000313" key="2">
    <source>
        <dbReference type="EMBL" id="EGG03328.1"/>
    </source>
</evidence>
<feature type="region of interest" description="Disordered" evidence="1">
    <location>
        <begin position="38"/>
        <end position="59"/>
    </location>
</feature>
<feature type="compositionally biased region" description="Low complexity" evidence="1">
    <location>
        <begin position="50"/>
        <end position="59"/>
    </location>
</feature>
<protein>
    <submittedName>
        <fullName evidence="2">Uncharacterized protein</fullName>
    </submittedName>
</protein>
<keyword evidence="3" id="KW-1185">Reference proteome</keyword>
<organism evidence="3">
    <name type="scientific">Melampsora larici-populina (strain 98AG31 / pathotype 3-4-7)</name>
    <name type="common">Poplar leaf rust fungus</name>
    <dbReference type="NCBI Taxonomy" id="747676"/>
    <lineage>
        <taxon>Eukaryota</taxon>
        <taxon>Fungi</taxon>
        <taxon>Dikarya</taxon>
        <taxon>Basidiomycota</taxon>
        <taxon>Pucciniomycotina</taxon>
        <taxon>Pucciniomycetes</taxon>
        <taxon>Pucciniales</taxon>
        <taxon>Melampsoraceae</taxon>
        <taxon>Melampsora</taxon>
    </lineage>
</organism>
<dbReference type="EMBL" id="GL883125">
    <property type="protein sequence ID" value="EGG03328.1"/>
    <property type="molecule type" value="Genomic_DNA"/>
</dbReference>
<dbReference type="AlphaFoldDB" id="F4RWF8"/>
<dbReference type="Proteomes" id="UP000001072">
    <property type="component" value="Unassembled WGS sequence"/>
</dbReference>
<reference evidence="3" key="1">
    <citation type="journal article" date="2011" name="Proc. Natl. Acad. Sci. U.S.A.">
        <title>Obligate biotrophy features unraveled by the genomic analysis of rust fungi.</title>
        <authorList>
            <person name="Duplessis S."/>
            <person name="Cuomo C.A."/>
            <person name="Lin Y.-C."/>
            <person name="Aerts A."/>
            <person name="Tisserant E."/>
            <person name="Veneault-Fourrey C."/>
            <person name="Joly D.L."/>
            <person name="Hacquard S."/>
            <person name="Amselem J."/>
            <person name="Cantarel B.L."/>
            <person name="Chiu R."/>
            <person name="Coutinho P.M."/>
            <person name="Feau N."/>
            <person name="Field M."/>
            <person name="Frey P."/>
            <person name="Gelhaye E."/>
            <person name="Goldberg J."/>
            <person name="Grabherr M.G."/>
            <person name="Kodira C.D."/>
            <person name="Kohler A."/>
            <person name="Kuees U."/>
            <person name="Lindquist E.A."/>
            <person name="Lucas S.M."/>
            <person name="Mago R."/>
            <person name="Mauceli E."/>
            <person name="Morin E."/>
            <person name="Murat C."/>
            <person name="Pangilinan J.L."/>
            <person name="Park R."/>
            <person name="Pearson M."/>
            <person name="Quesneville H."/>
            <person name="Rouhier N."/>
            <person name="Sakthikumar S."/>
            <person name="Salamov A.A."/>
            <person name="Schmutz J."/>
            <person name="Selles B."/>
            <person name="Shapiro H."/>
            <person name="Tanguay P."/>
            <person name="Tuskan G.A."/>
            <person name="Henrissat B."/>
            <person name="Van de Peer Y."/>
            <person name="Rouze P."/>
            <person name="Ellis J.G."/>
            <person name="Dodds P.N."/>
            <person name="Schein J.E."/>
            <person name="Zhong S."/>
            <person name="Hamelin R.C."/>
            <person name="Grigoriev I.V."/>
            <person name="Szabo L.J."/>
            <person name="Martin F."/>
        </authorList>
    </citation>
    <scope>NUCLEOTIDE SEQUENCE [LARGE SCALE GENOMIC DNA]</scope>
    <source>
        <strain evidence="3">98AG31 / pathotype 3-4-7</strain>
    </source>
</reference>
<dbReference type="InParanoid" id="F4RWF8"/>
<dbReference type="VEuPathDB" id="FungiDB:MELLADRAFT_90300"/>
<dbReference type="HOGENOM" id="CLU_2961295_0_0_1"/>
<name>F4RWF8_MELLP</name>
<sequence length="59" mass="7194">MYPNYFSLRVFDYGRLRYIGTRTNDQLTSQTHVHFTNKPSIINYQPSTNQQRQQQQQQR</sequence>
<evidence type="ECO:0000313" key="3">
    <source>
        <dbReference type="Proteomes" id="UP000001072"/>
    </source>
</evidence>
<dbReference type="GeneID" id="18935520"/>
<feature type="compositionally biased region" description="Polar residues" evidence="1">
    <location>
        <begin position="38"/>
        <end position="49"/>
    </location>
</feature>
<evidence type="ECO:0000256" key="1">
    <source>
        <dbReference type="SAM" id="MobiDB-lite"/>
    </source>
</evidence>
<gene>
    <name evidence="2" type="ORF">MELLADRAFT_90300</name>
</gene>
<dbReference type="RefSeq" id="XP_007413463.1">
    <property type="nucleotide sequence ID" value="XM_007413401.1"/>
</dbReference>